<protein>
    <submittedName>
        <fullName evidence="2">Uncharacterized protein</fullName>
    </submittedName>
</protein>
<name>A0ABP9BQM5_9GAMM</name>
<organism evidence="2 3">
    <name type="scientific">Lysobacter hankyongensis</name>
    <dbReference type="NCBI Taxonomy" id="1176535"/>
    <lineage>
        <taxon>Bacteria</taxon>
        <taxon>Pseudomonadati</taxon>
        <taxon>Pseudomonadota</taxon>
        <taxon>Gammaproteobacteria</taxon>
        <taxon>Lysobacterales</taxon>
        <taxon>Lysobacteraceae</taxon>
        <taxon>Lysobacter</taxon>
    </lineage>
</organism>
<reference evidence="3" key="1">
    <citation type="journal article" date="2019" name="Int. J. Syst. Evol. Microbiol.">
        <title>The Global Catalogue of Microorganisms (GCM) 10K type strain sequencing project: providing services to taxonomists for standard genome sequencing and annotation.</title>
        <authorList>
            <consortium name="The Broad Institute Genomics Platform"/>
            <consortium name="The Broad Institute Genome Sequencing Center for Infectious Disease"/>
            <person name="Wu L."/>
            <person name="Ma J."/>
        </authorList>
    </citation>
    <scope>NUCLEOTIDE SEQUENCE [LARGE SCALE GENOMIC DNA]</scope>
    <source>
        <strain evidence="3">JCM 18204</strain>
    </source>
</reference>
<dbReference type="EMBL" id="BAABJE010000014">
    <property type="protein sequence ID" value="GAA4799081.1"/>
    <property type="molecule type" value="Genomic_DNA"/>
</dbReference>
<keyword evidence="3" id="KW-1185">Reference proteome</keyword>
<gene>
    <name evidence="2" type="ORF">GCM10023307_26660</name>
</gene>
<comment type="caution">
    <text evidence="2">The sequence shown here is derived from an EMBL/GenBank/DDBJ whole genome shotgun (WGS) entry which is preliminary data.</text>
</comment>
<feature type="chain" id="PRO_5046576904" evidence="1">
    <location>
        <begin position="28"/>
        <end position="89"/>
    </location>
</feature>
<keyword evidence="1" id="KW-0732">Signal</keyword>
<evidence type="ECO:0000313" key="2">
    <source>
        <dbReference type="EMBL" id="GAA4799081.1"/>
    </source>
</evidence>
<evidence type="ECO:0000256" key="1">
    <source>
        <dbReference type="SAM" id="SignalP"/>
    </source>
</evidence>
<dbReference type="RefSeq" id="WP_345303830.1">
    <property type="nucleotide sequence ID" value="NZ_BAABJE010000014.1"/>
</dbReference>
<feature type="signal peptide" evidence="1">
    <location>
        <begin position="1"/>
        <end position="27"/>
    </location>
</feature>
<sequence>MPRKLMHSVRALGIALSLLTVGLIASAPVPPPSGAFAEQGVAPLPSEARVGTTQSPAKAYKRNRRAQAREAMALPFFSFAQGLRSGNGS</sequence>
<accession>A0ABP9BQM5</accession>
<dbReference type="Proteomes" id="UP001499959">
    <property type="component" value="Unassembled WGS sequence"/>
</dbReference>
<evidence type="ECO:0000313" key="3">
    <source>
        <dbReference type="Proteomes" id="UP001499959"/>
    </source>
</evidence>
<proteinExistence type="predicted"/>